<dbReference type="PROSITE" id="PS00455">
    <property type="entry name" value="AMP_BINDING"/>
    <property type="match status" value="1"/>
</dbReference>
<evidence type="ECO:0000313" key="6">
    <source>
        <dbReference type="Proteomes" id="UP000294933"/>
    </source>
</evidence>
<dbReference type="Gene3D" id="3.30.300.30">
    <property type="match status" value="1"/>
</dbReference>
<dbReference type="AlphaFoldDB" id="A0A4Y7Q234"/>
<dbReference type="InterPro" id="IPR025110">
    <property type="entry name" value="AMP-bd_C"/>
</dbReference>
<evidence type="ECO:0000259" key="3">
    <source>
        <dbReference type="Pfam" id="PF00501"/>
    </source>
</evidence>
<comment type="similarity">
    <text evidence="1">Belongs to the ATP-dependent AMP-binding enzyme family.</text>
</comment>
<dbReference type="Gene3D" id="3.40.50.12780">
    <property type="entry name" value="N-terminal domain of ligase-like"/>
    <property type="match status" value="1"/>
</dbReference>
<sequence length="612" mass="67205">MSGSEPEPEWKPKLSIREVDAILTGPGMLLETERAIIDGRVLRVYKNQPPNVRKFWLGSVMQFKDKDYVVFESERYTYQQIHERASRFASLLYTDYGVRKGDRVAIAMRNYPEFITTFWGIHLIGAIPTFINAWAPTEPLLYCLQLTDPKVLIVDAERAARVSRSGGILDKIKDNAKSSLRKVLVVRPHEGASAKYRGIHDFESTLASYSGPENAWSTAPEALPDEGGSIFFTSGTTGRPKGVLSSQRAFIQNTFNGIASRLRVYLRNGEELPVLGAPQAEGELQKAGLLSVPLFHVTGCTSTLMPNTALGSKIVLMRRWDANEAARLITSEKITTCGGVPSMAADLLDTDLQSDILEGVSFGGAPASSSTAPELAKRFKNAVPGQGYGLTETNALAACHADFVAKPSSTGWACPVVDIIVVDIKGEKIMPPHQIGEVWIKGPNVMTCYWNDPAATAKAITKDGWFKSGDLGYLDEEGFLFIKDRVKDIMIRGGENIHSIEVEDALYKDERILEAAAVSVPDKRLGELVAARVTTRPGFHGQVKEEEVLEVASKFLPAHAVPVMVLVSDKPVERNAPGKIMKDVVRKEVRAEWAKRLKAQTRGKGKKTKAKL</sequence>
<reference evidence="5 6" key="1">
    <citation type="submission" date="2018-06" db="EMBL/GenBank/DDBJ databases">
        <title>A transcriptomic atlas of mushroom development highlights an independent origin of complex multicellularity.</title>
        <authorList>
            <consortium name="DOE Joint Genome Institute"/>
            <person name="Krizsan K."/>
            <person name="Almasi E."/>
            <person name="Merenyi Z."/>
            <person name="Sahu N."/>
            <person name="Viragh M."/>
            <person name="Koszo T."/>
            <person name="Mondo S."/>
            <person name="Kiss B."/>
            <person name="Balint B."/>
            <person name="Kues U."/>
            <person name="Barry K."/>
            <person name="Hegedus J.C."/>
            <person name="Henrissat B."/>
            <person name="Johnson J."/>
            <person name="Lipzen A."/>
            <person name="Ohm R."/>
            <person name="Nagy I."/>
            <person name="Pangilinan J."/>
            <person name="Yan J."/>
            <person name="Xiong Y."/>
            <person name="Grigoriev I.V."/>
            <person name="Hibbett D.S."/>
            <person name="Nagy L.G."/>
        </authorList>
    </citation>
    <scope>NUCLEOTIDE SEQUENCE [LARGE SCALE GENOMIC DNA]</scope>
    <source>
        <strain evidence="5 6">SZMC22713</strain>
    </source>
</reference>
<dbReference type="OrthoDB" id="10253115at2759"/>
<dbReference type="InterPro" id="IPR042099">
    <property type="entry name" value="ANL_N_sf"/>
</dbReference>
<evidence type="ECO:0000256" key="1">
    <source>
        <dbReference type="ARBA" id="ARBA00006432"/>
    </source>
</evidence>
<keyword evidence="2 5" id="KW-0436">Ligase</keyword>
<dbReference type="Pfam" id="PF00501">
    <property type="entry name" value="AMP-binding"/>
    <property type="match status" value="1"/>
</dbReference>
<feature type="domain" description="AMP-binding enzyme C-terminal" evidence="4">
    <location>
        <begin position="501"/>
        <end position="575"/>
    </location>
</feature>
<evidence type="ECO:0000256" key="2">
    <source>
        <dbReference type="ARBA" id="ARBA00022598"/>
    </source>
</evidence>
<dbReference type="Proteomes" id="UP000294933">
    <property type="component" value="Unassembled WGS sequence"/>
</dbReference>
<evidence type="ECO:0000313" key="5">
    <source>
        <dbReference type="EMBL" id="TDL21288.1"/>
    </source>
</evidence>
<keyword evidence="6" id="KW-1185">Reference proteome</keyword>
<feature type="domain" description="AMP-dependent synthetase/ligase" evidence="3">
    <location>
        <begin position="61"/>
        <end position="450"/>
    </location>
</feature>
<dbReference type="InterPro" id="IPR045851">
    <property type="entry name" value="AMP-bd_C_sf"/>
</dbReference>
<dbReference type="PANTHER" id="PTHR43201">
    <property type="entry name" value="ACYL-COA SYNTHETASE"/>
    <property type="match status" value="1"/>
</dbReference>
<evidence type="ECO:0000259" key="4">
    <source>
        <dbReference type="Pfam" id="PF13193"/>
    </source>
</evidence>
<dbReference type="SUPFAM" id="SSF56801">
    <property type="entry name" value="Acetyl-CoA synthetase-like"/>
    <property type="match status" value="1"/>
</dbReference>
<accession>A0A4Y7Q234</accession>
<dbReference type="STRING" id="50990.A0A4Y7Q234"/>
<dbReference type="GO" id="GO:0031956">
    <property type="term" value="F:medium-chain fatty acid-CoA ligase activity"/>
    <property type="evidence" value="ECO:0007669"/>
    <property type="project" value="TreeGrafter"/>
</dbReference>
<dbReference type="VEuPathDB" id="FungiDB:BD410DRAFT_724611"/>
<dbReference type="InterPro" id="IPR020845">
    <property type="entry name" value="AMP-binding_CS"/>
</dbReference>
<organism evidence="5 6">
    <name type="scientific">Rickenella mellea</name>
    <dbReference type="NCBI Taxonomy" id="50990"/>
    <lineage>
        <taxon>Eukaryota</taxon>
        <taxon>Fungi</taxon>
        <taxon>Dikarya</taxon>
        <taxon>Basidiomycota</taxon>
        <taxon>Agaricomycotina</taxon>
        <taxon>Agaricomycetes</taxon>
        <taxon>Hymenochaetales</taxon>
        <taxon>Rickenellaceae</taxon>
        <taxon>Rickenella</taxon>
    </lineage>
</organism>
<protein>
    <submittedName>
        <fullName evidence="5">Long-chain-fatty-acid-CoA ligase</fullName>
    </submittedName>
</protein>
<gene>
    <name evidence="5" type="ORF">BD410DRAFT_724611</name>
</gene>
<dbReference type="PANTHER" id="PTHR43201:SF5">
    <property type="entry name" value="MEDIUM-CHAIN ACYL-COA LIGASE ACSF2, MITOCHONDRIAL"/>
    <property type="match status" value="1"/>
</dbReference>
<dbReference type="InterPro" id="IPR000873">
    <property type="entry name" value="AMP-dep_synth/lig_dom"/>
</dbReference>
<proteinExistence type="inferred from homology"/>
<name>A0A4Y7Q234_9AGAM</name>
<dbReference type="EMBL" id="ML170182">
    <property type="protein sequence ID" value="TDL21288.1"/>
    <property type="molecule type" value="Genomic_DNA"/>
</dbReference>
<dbReference type="GO" id="GO:0006631">
    <property type="term" value="P:fatty acid metabolic process"/>
    <property type="evidence" value="ECO:0007669"/>
    <property type="project" value="TreeGrafter"/>
</dbReference>
<dbReference type="Pfam" id="PF13193">
    <property type="entry name" value="AMP-binding_C"/>
    <property type="match status" value="1"/>
</dbReference>